<sequence length="227" mass="26338">MGNILLISDRPKPYDDLIAQFRRNDFQVVSKKYAAATQKKTAEQIFDFVLYEIKPTFEANVQYLSPIVRTGTVPIYVIGDVSESDEIAYYKLGVQGVIRIPFNPILIAERICSIIKLLEKTSRVIRKVKIGSVEIDLHNRYVKKHDEYVKLTNVEARILRILFNNKNHIVEKDAIIHYAWDDDESATDNALSIHITRLRNKIEFDKQKPLIDTIWGTGYRLNYNIPE</sequence>
<dbReference type="InterPro" id="IPR039420">
    <property type="entry name" value="WalR-like"/>
</dbReference>
<keyword evidence="2" id="KW-0902">Two-component regulatory system</keyword>
<protein>
    <submittedName>
        <fullName evidence="8">Winged helix-turn-helix domain-containing protein</fullName>
    </submittedName>
</protein>
<gene>
    <name evidence="8" type="ORF">N7548_06465</name>
</gene>
<keyword evidence="9" id="KW-1185">Reference proteome</keyword>
<keyword evidence="4 6" id="KW-0238">DNA-binding</keyword>
<dbReference type="InterPro" id="IPR011006">
    <property type="entry name" value="CheY-like_superfamily"/>
</dbReference>
<keyword evidence="1" id="KW-0597">Phosphoprotein</keyword>
<dbReference type="InterPro" id="IPR016032">
    <property type="entry name" value="Sig_transdc_resp-reg_C-effctor"/>
</dbReference>
<dbReference type="SMART" id="SM00862">
    <property type="entry name" value="Trans_reg_C"/>
    <property type="match status" value="1"/>
</dbReference>
<evidence type="ECO:0000256" key="4">
    <source>
        <dbReference type="ARBA" id="ARBA00023125"/>
    </source>
</evidence>
<dbReference type="CDD" id="cd00383">
    <property type="entry name" value="trans_reg_C"/>
    <property type="match status" value="1"/>
</dbReference>
<proteinExistence type="predicted"/>
<evidence type="ECO:0000256" key="2">
    <source>
        <dbReference type="ARBA" id="ARBA00023012"/>
    </source>
</evidence>
<organism evidence="8 9">
    <name type="scientific">Paracholeplasma manati</name>
    <dbReference type="NCBI Taxonomy" id="591373"/>
    <lineage>
        <taxon>Bacteria</taxon>
        <taxon>Bacillati</taxon>
        <taxon>Mycoplasmatota</taxon>
        <taxon>Mollicutes</taxon>
        <taxon>Acholeplasmatales</taxon>
        <taxon>Acholeplasmataceae</taxon>
        <taxon>Paracholeplasma</taxon>
    </lineage>
</organism>
<comment type="caution">
    <text evidence="8">The sequence shown here is derived from an EMBL/GenBank/DDBJ whole genome shotgun (WGS) entry which is preliminary data.</text>
</comment>
<name>A0ABT2Y6V6_9MOLU</name>
<evidence type="ECO:0000256" key="3">
    <source>
        <dbReference type="ARBA" id="ARBA00023015"/>
    </source>
</evidence>
<evidence type="ECO:0000313" key="8">
    <source>
        <dbReference type="EMBL" id="MCV2232466.1"/>
    </source>
</evidence>
<keyword evidence="5" id="KW-0804">Transcription</keyword>
<evidence type="ECO:0000259" key="7">
    <source>
        <dbReference type="PROSITE" id="PS51755"/>
    </source>
</evidence>
<dbReference type="Gene3D" id="1.10.10.10">
    <property type="entry name" value="Winged helix-like DNA-binding domain superfamily/Winged helix DNA-binding domain"/>
    <property type="match status" value="1"/>
</dbReference>
<evidence type="ECO:0000256" key="5">
    <source>
        <dbReference type="ARBA" id="ARBA00023163"/>
    </source>
</evidence>
<dbReference type="SUPFAM" id="SSF52172">
    <property type="entry name" value="CheY-like"/>
    <property type="match status" value="1"/>
</dbReference>
<dbReference type="InterPro" id="IPR001867">
    <property type="entry name" value="OmpR/PhoB-type_DNA-bd"/>
</dbReference>
<evidence type="ECO:0000256" key="6">
    <source>
        <dbReference type="PROSITE-ProRule" id="PRU01091"/>
    </source>
</evidence>
<reference evidence="8" key="1">
    <citation type="submission" date="2022-09" db="EMBL/GenBank/DDBJ databases">
        <title>Novel Mycoplasma species identified in domestic and wild animals.</title>
        <authorList>
            <person name="Volokhov D.V."/>
            <person name="Furtak V.A."/>
            <person name="Zagorodnyaya T.A."/>
        </authorList>
    </citation>
    <scope>NUCLEOTIDE SEQUENCE</scope>
    <source>
        <strain evidence="8">Oakley</strain>
    </source>
</reference>
<dbReference type="Pfam" id="PF00486">
    <property type="entry name" value="Trans_reg_C"/>
    <property type="match status" value="1"/>
</dbReference>
<dbReference type="PANTHER" id="PTHR48111:SF1">
    <property type="entry name" value="TWO-COMPONENT RESPONSE REGULATOR ORR33"/>
    <property type="match status" value="1"/>
</dbReference>
<dbReference type="InterPro" id="IPR036388">
    <property type="entry name" value="WH-like_DNA-bd_sf"/>
</dbReference>
<evidence type="ECO:0000256" key="1">
    <source>
        <dbReference type="ARBA" id="ARBA00022553"/>
    </source>
</evidence>
<dbReference type="PANTHER" id="PTHR48111">
    <property type="entry name" value="REGULATOR OF RPOS"/>
    <property type="match status" value="1"/>
</dbReference>
<keyword evidence="3" id="KW-0805">Transcription regulation</keyword>
<evidence type="ECO:0000313" key="9">
    <source>
        <dbReference type="Proteomes" id="UP001177160"/>
    </source>
</evidence>
<accession>A0ABT2Y6V6</accession>
<dbReference type="RefSeq" id="WP_263608654.1">
    <property type="nucleotide sequence ID" value="NZ_JAOVQM010000005.1"/>
</dbReference>
<dbReference type="SUPFAM" id="SSF46894">
    <property type="entry name" value="C-terminal effector domain of the bipartite response regulators"/>
    <property type="match status" value="1"/>
</dbReference>
<dbReference type="EMBL" id="JAOVQM010000005">
    <property type="protein sequence ID" value="MCV2232466.1"/>
    <property type="molecule type" value="Genomic_DNA"/>
</dbReference>
<dbReference type="Proteomes" id="UP001177160">
    <property type="component" value="Unassembled WGS sequence"/>
</dbReference>
<dbReference type="PROSITE" id="PS51755">
    <property type="entry name" value="OMPR_PHOB"/>
    <property type="match status" value="1"/>
</dbReference>
<feature type="domain" description="OmpR/PhoB-type" evidence="7">
    <location>
        <begin position="125"/>
        <end position="223"/>
    </location>
</feature>
<feature type="DNA-binding region" description="OmpR/PhoB-type" evidence="6">
    <location>
        <begin position="125"/>
        <end position="223"/>
    </location>
</feature>